<proteinExistence type="predicted"/>
<dbReference type="SMART" id="SM00575">
    <property type="entry name" value="ZnF_PMZ"/>
    <property type="match status" value="1"/>
</dbReference>
<evidence type="ECO:0000256" key="5">
    <source>
        <dbReference type="SAM" id="MobiDB-lite"/>
    </source>
</evidence>
<dbReference type="EMBL" id="NMUH01004392">
    <property type="protein sequence ID" value="MQM09487.1"/>
    <property type="molecule type" value="Genomic_DNA"/>
</dbReference>
<dbReference type="Pfam" id="PF04434">
    <property type="entry name" value="SWIM"/>
    <property type="match status" value="1"/>
</dbReference>
<reference evidence="7" key="1">
    <citation type="submission" date="2017-07" db="EMBL/GenBank/DDBJ databases">
        <title>Taro Niue Genome Assembly and Annotation.</title>
        <authorList>
            <person name="Atibalentja N."/>
            <person name="Keating K."/>
            <person name="Fields C.J."/>
        </authorList>
    </citation>
    <scope>NUCLEOTIDE SEQUENCE</scope>
    <source>
        <strain evidence="7">Niue_2</strain>
        <tissue evidence="7">Leaf</tissue>
    </source>
</reference>
<dbReference type="PANTHER" id="PTHR31973">
    <property type="entry name" value="POLYPROTEIN, PUTATIVE-RELATED"/>
    <property type="match status" value="1"/>
</dbReference>
<dbReference type="OrthoDB" id="688237at2759"/>
<dbReference type="GO" id="GO:0008270">
    <property type="term" value="F:zinc ion binding"/>
    <property type="evidence" value="ECO:0007669"/>
    <property type="project" value="UniProtKB-KW"/>
</dbReference>
<dbReference type="Pfam" id="PF03108">
    <property type="entry name" value="DBD_Tnp_Mut"/>
    <property type="match status" value="1"/>
</dbReference>
<accession>A0A843WNS1</accession>
<evidence type="ECO:0000256" key="4">
    <source>
        <dbReference type="PROSITE-ProRule" id="PRU00325"/>
    </source>
</evidence>
<feature type="region of interest" description="Disordered" evidence="5">
    <location>
        <begin position="355"/>
        <end position="387"/>
    </location>
</feature>
<dbReference type="InterPro" id="IPR006564">
    <property type="entry name" value="Znf_PMZ"/>
</dbReference>
<keyword evidence="8" id="KW-1185">Reference proteome</keyword>
<sequence length="387" mass="44739">MDLNRYAISRAFDYHFIRNEQTRVTVACKVTTCQWSLHAIRIGCGPQFKIKSLNNVHTCGGGLSTQKTNFKIHHSIVMDKLQDTPLYRPIHIKKDIFREYGVDVPYHQAWLRKDVAYKSLHDNFAKHLRGKCSLATKDTLLQLLSQAAYALRVVDFEKVMREMSELNVQAEICARESNPNYWSNAFFEGERYGEMYSNAAESFNAWILELRHLPILAMMDRIRIQIMELSYKRRNKCVAWETCLCPKIDAYVKNLMDSSRGIHVNCSNGIIFEVISRPSHVVDLHEGTCTCRQWQVSRLPCKHVCAVVHKIGGNVEEYCSMYFTTECYSNCYEETIHPISDVDKPDTIVDDIEIKPPATKRKSGRPKKKRIPSQQALEGEKNDIYML</sequence>
<evidence type="ECO:0000256" key="1">
    <source>
        <dbReference type="ARBA" id="ARBA00022723"/>
    </source>
</evidence>
<dbReference type="InterPro" id="IPR004332">
    <property type="entry name" value="Transposase_MuDR"/>
</dbReference>
<dbReference type="PROSITE" id="PS50966">
    <property type="entry name" value="ZF_SWIM"/>
    <property type="match status" value="1"/>
</dbReference>
<protein>
    <recommendedName>
        <fullName evidence="6">SWIM-type domain-containing protein</fullName>
    </recommendedName>
</protein>
<feature type="compositionally biased region" description="Basic and acidic residues" evidence="5">
    <location>
        <begin position="378"/>
        <end position="387"/>
    </location>
</feature>
<dbReference type="AlphaFoldDB" id="A0A843WNS1"/>
<evidence type="ECO:0000313" key="8">
    <source>
        <dbReference type="Proteomes" id="UP000652761"/>
    </source>
</evidence>
<dbReference type="InterPro" id="IPR007527">
    <property type="entry name" value="Znf_SWIM"/>
</dbReference>
<gene>
    <name evidence="7" type="ORF">Taro_042363</name>
</gene>
<feature type="domain" description="SWIM-type" evidence="6">
    <location>
        <begin position="280"/>
        <end position="312"/>
    </location>
</feature>
<evidence type="ECO:0000313" key="7">
    <source>
        <dbReference type="EMBL" id="MQM09487.1"/>
    </source>
</evidence>
<evidence type="ECO:0000259" key="6">
    <source>
        <dbReference type="PROSITE" id="PS50966"/>
    </source>
</evidence>
<feature type="compositionally biased region" description="Basic residues" evidence="5">
    <location>
        <begin position="358"/>
        <end position="371"/>
    </location>
</feature>
<organism evidence="7 8">
    <name type="scientific">Colocasia esculenta</name>
    <name type="common">Wild taro</name>
    <name type="synonym">Arum esculentum</name>
    <dbReference type="NCBI Taxonomy" id="4460"/>
    <lineage>
        <taxon>Eukaryota</taxon>
        <taxon>Viridiplantae</taxon>
        <taxon>Streptophyta</taxon>
        <taxon>Embryophyta</taxon>
        <taxon>Tracheophyta</taxon>
        <taxon>Spermatophyta</taxon>
        <taxon>Magnoliopsida</taxon>
        <taxon>Liliopsida</taxon>
        <taxon>Araceae</taxon>
        <taxon>Aroideae</taxon>
        <taxon>Colocasieae</taxon>
        <taxon>Colocasia</taxon>
    </lineage>
</organism>
<evidence type="ECO:0000256" key="2">
    <source>
        <dbReference type="ARBA" id="ARBA00022771"/>
    </source>
</evidence>
<keyword evidence="3" id="KW-0862">Zinc</keyword>
<name>A0A843WNS1_COLES</name>
<dbReference type="PANTHER" id="PTHR31973:SF166">
    <property type="entry name" value="OS10G0104700 PROTEIN"/>
    <property type="match status" value="1"/>
</dbReference>
<dbReference type="Proteomes" id="UP000652761">
    <property type="component" value="Unassembled WGS sequence"/>
</dbReference>
<evidence type="ECO:0000256" key="3">
    <source>
        <dbReference type="ARBA" id="ARBA00022833"/>
    </source>
</evidence>
<keyword evidence="2 4" id="KW-0863">Zinc-finger</keyword>
<comment type="caution">
    <text evidence="7">The sequence shown here is derived from an EMBL/GenBank/DDBJ whole genome shotgun (WGS) entry which is preliminary data.</text>
</comment>
<keyword evidence="1" id="KW-0479">Metal-binding</keyword>